<dbReference type="PROSITE" id="PS51186">
    <property type="entry name" value="GNAT"/>
    <property type="match status" value="1"/>
</dbReference>
<dbReference type="Gene3D" id="3.40.630.30">
    <property type="match status" value="1"/>
</dbReference>
<dbReference type="RefSeq" id="WP_081803702.1">
    <property type="nucleotide sequence ID" value="NZ_CP006842.1"/>
</dbReference>
<dbReference type="InterPro" id="IPR000182">
    <property type="entry name" value="GNAT_dom"/>
</dbReference>
<sequence length="190" mass="20676">MLQLRPATPSDLTSAADTLSLAFANYSWTDWTVAADRHVERIREIQRLCLEHIALPHGLVYVSDDITGVIALTGPGAQQHISSGIWSQIRSTTGDAPADDTDLSLPQSPVTESWELATIGVHPKHRGNGLGSALIAHALNVLDTATGERTPVHLETSDPRNVDLYARSGFVTHAETRLRNGPTVWSMQRE</sequence>
<dbReference type="InterPro" id="IPR016181">
    <property type="entry name" value="Acyl_CoA_acyltransferase"/>
</dbReference>
<dbReference type="OrthoDB" id="7057833at2"/>
<dbReference type="InterPro" id="IPR052523">
    <property type="entry name" value="Trichothecene_AcTrans"/>
</dbReference>
<dbReference type="GO" id="GO:0016747">
    <property type="term" value="F:acyltransferase activity, transferring groups other than amino-acyl groups"/>
    <property type="evidence" value="ECO:0007669"/>
    <property type="project" value="InterPro"/>
</dbReference>
<accession>X5DP93</accession>
<dbReference type="CDD" id="cd04301">
    <property type="entry name" value="NAT_SF"/>
    <property type="match status" value="1"/>
</dbReference>
<dbReference type="EMBL" id="CP006842">
    <property type="protein sequence ID" value="AHW62477.1"/>
    <property type="molecule type" value="Genomic_DNA"/>
</dbReference>
<evidence type="ECO:0000313" key="2">
    <source>
        <dbReference type="EMBL" id="AHW62477.1"/>
    </source>
</evidence>
<dbReference type="AlphaFoldDB" id="X5DP93"/>
<organism evidence="2 3">
    <name type="scientific">Corynebacterium glyciniphilum AJ 3170</name>
    <dbReference type="NCBI Taxonomy" id="1404245"/>
    <lineage>
        <taxon>Bacteria</taxon>
        <taxon>Bacillati</taxon>
        <taxon>Actinomycetota</taxon>
        <taxon>Actinomycetes</taxon>
        <taxon>Mycobacteriales</taxon>
        <taxon>Corynebacteriaceae</taxon>
        <taxon>Corynebacterium</taxon>
    </lineage>
</organism>
<dbReference type="eggNOG" id="COG0456">
    <property type="taxonomic scope" value="Bacteria"/>
</dbReference>
<name>X5DP93_9CORY</name>
<proteinExistence type="predicted"/>
<dbReference type="Proteomes" id="UP000023703">
    <property type="component" value="Chromosome"/>
</dbReference>
<dbReference type="SUPFAM" id="SSF55729">
    <property type="entry name" value="Acyl-CoA N-acyltransferases (Nat)"/>
    <property type="match status" value="1"/>
</dbReference>
<keyword evidence="3" id="KW-1185">Reference proteome</keyword>
<protein>
    <submittedName>
        <fullName evidence="2">Putative N-acetyltransferase</fullName>
    </submittedName>
</protein>
<dbReference type="HOGENOM" id="CLU_060131_7_2_11"/>
<keyword evidence="2" id="KW-0808">Transferase</keyword>
<evidence type="ECO:0000313" key="3">
    <source>
        <dbReference type="Proteomes" id="UP000023703"/>
    </source>
</evidence>
<dbReference type="PANTHER" id="PTHR42791">
    <property type="entry name" value="GNAT FAMILY ACETYLTRANSFERASE"/>
    <property type="match status" value="1"/>
</dbReference>
<feature type="domain" description="N-acetyltransferase" evidence="1">
    <location>
        <begin position="2"/>
        <end position="190"/>
    </location>
</feature>
<evidence type="ECO:0000259" key="1">
    <source>
        <dbReference type="PROSITE" id="PS51186"/>
    </source>
</evidence>
<gene>
    <name evidence="2" type="ORF">CGLY_00120</name>
</gene>
<reference evidence="2 3" key="1">
    <citation type="journal article" date="2015" name="Int. J. Syst. Evol. Microbiol.">
        <title>Revisiting Corynebacterium glyciniphilum (ex Kubota et al., 1972) sp. nov., nom. rev., isolated from putrefied banana.</title>
        <authorList>
            <person name="Al-Dilaimi A."/>
            <person name="Bednarz H."/>
            <person name="Lomker A."/>
            <person name="Niehaus K."/>
            <person name="Kalinowski J."/>
            <person name="Ruckert C."/>
        </authorList>
    </citation>
    <scope>NUCLEOTIDE SEQUENCE [LARGE SCALE GENOMIC DNA]</scope>
    <source>
        <strain evidence="2">AJ 3170</strain>
    </source>
</reference>
<dbReference type="KEGG" id="cgy:CGLY_00120"/>
<dbReference type="PANTHER" id="PTHR42791:SF1">
    <property type="entry name" value="N-ACETYLTRANSFERASE DOMAIN-CONTAINING PROTEIN"/>
    <property type="match status" value="1"/>
</dbReference>
<dbReference type="Pfam" id="PF13673">
    <property type="entry name" value="Acetyltransf_10"/>
    <property type="match status" value="1"/>
</dbReference>